<evidence type="ECO:0000256" key="2">
    <source>
        <dbReference type="ARBA" id="ARBA00022679"/>
    </source>
</evidence>
<dbReference type="InterPro" id="IPR029063">
    <property type="entry name" value="SAM-dependent_MTases_sf"/>
</dbReference>
<keyword evidence="5" id="KW-1185">Reference proteome</keyword>
<dbReference type="RefSeq" id="WP_091678134.1">
    <property type="nucleotide sequence ID" value="NZ_FOKG01000025.1"/>
</dbReference>
<dbReference type="Gene3D" id="3.40.50.150">
    <property type="entry name" value="Vaccinia Virus protein VP39"/>
    <property type="match status" value="1"/>
</dbReference>
<dbReference type="AlphaFoldDB" id="A0A1I1CHL6"/>
<dbReference type="PANTHER" id="PTHR44942:SF4">
    <property type="entry name" value="METHYLTRANSFERASE TYPE 11 DOMAIN-CONTAINING PROTEIN"/>
    <property type="match status" value="1"/>
</dbReference>
<reference evidence="5" key="1">
    <citation type="submission" date="2016-10" db="EMBL/GenBank/DDBJ databases">
        <authorList>
            <person name="Varghese N."/>
            <person name="Submissions S."/>
        </authorList>
    </citation>
    <scope>NUCLEOTIDE SEQUENCE [LARGE SCALE GENOMIC DNA]</scope>
    <source>
        <strain evidence="5">CGMCC 4.3568</strain>
    </source>
</reference>
<sequence>MTTPDAGALFDGLAPGYDGDHFHESVAEALVRGLPATVSPRLVLDVATGTGAAAFAALRHLDARRLVGVDISPAMIERARGRAAVQDADGRIDWQVGQAVPAPMADDAVDIVLCASSLHFLGRAALHDWLRVLRQGGRVAFTLPPAETFRPSGAFAKLVATDLPLPQDNGQAAALATAAGFEQANATRLDITGERPRSVFLVHASAPSRTA</sequence>
<dbReference type="EMBL" id="FOKG01000025">
    <property type="protein sequence ID" value="SFB60398.1"/>
    <property type="molecule type" value="Genomic_DNA"/>
</dbReference>
<dbReference type="CDD" id="cd02440">
    <property type="entry name" value="AdoMet_MTases"/>
    <property type="match status" value="1"/>
</dbReference>
<evidence type="ECO:0000313" key="5">
    <source>
        <dbReference type="Proteomes" id="UP000243799"/>
    </source>
</evidence>
<proteinExistence type="predicted"/>
<accession>A0A1I1CHL6</accession>
<name>A0A1I1CHL6_9PSEU</name>
<dbReference type="OrthoDB" id="65624at2"/>
<dbReference type="Pfam" id="PF13649">
    <property type="entry name" value="Methyltransf_25"/>
    <property type="match status" value="1"/>
</dbReference>
<dbReference type="PANTHER" id="PTHR44942">
    <property type="entry name" value="METHYLTRANSF_11 DOMAIN-CONTAINING PROTEIN"/>
    <property type="match status" value="1"/>
</dbReference>
<dbReference type="GO" id="GO:0032259">
    <property type="term" value="P:methylation"/>
    <property type="evidence" value="ECO:0007669"/>
    <property type="project" value="UniProtKB-KW"/>
</dbReference>
<feature type="domain" description="Methyltransferase" evidence="3">
    <location>
        <begin position="43"/>
        <end position="137"/>
    </location>
</feature>
<dbReference type="STRING" id="490629.SAMN05216266_12561"/>
<dbReference type="SUPFAM" id="SSF53335">
    <property type="entry name" value="S-adenosyl-L-methionine-dependent methyltransferases"/>
    <property type="match status" value="1"/>
</dbReference>
<protein>
    <submittedName>
        <fullName evidence="4">Methyltransferase domain-containing protein</fullName>
    </submittedName>
</protein>
<gene>
    <name evidence="4" type="ORF">SAMN05216266_12561</name>
</gene>
<keyword evidence="2 4" id="KW-0808">Transferase</keyword>
<evidence type="ECO:0000256" key="1">
    <source>
        <dbReference type="ARBA" id="ARBA00022603"/>
    </source>
</evidence>
<evidence type="ECO:0000259" key="3">
    <source>
        <dbReference type="Pfam" id="PF13649"/>
    </source>
</evidence>
<dbReference type="GO" id="GO:0008168">
    <property type="term" value="F:methyltransferase activity"/>
    <property type="evidence" value="ECO:0007669"/>
    <property type="project" value="UniProtKB-KW"/>
</dbReference>
<evidence type="ECO:0000313" key="4">
    <source>
        <dbReference type="EMBL" id="SFB60398.1"/>
    </source>
</evidence>
<keyword evidence="1 4" id="KW-0489">Methyltransferase</keyword>
<dbReference type="InterPro" id="IPR051052">
    <property type="entry name" value="Diverse_substrate_MTase"/>
</dbReference>
<dbReference type="InterPro" id="IPR041698">
    <property type="entry name" value="Methyltransf_25"/>
</dbReference>
<organism evidence="4 5">
    <name type="scientific">Amycolatopsis marina</name>
    <dbReference type="NCBI Taxonomy" id="490629"/>
    <lineage>
        <taxon>Bacteria</taxon>
        <taxon>Bacillati</taxon>
        <taxon>Actinomycetota</taxon>
        <taxon>Actinomycetes</taxon>
        <taxon>Pseudonocardiales</taxon>
        <taxon>Pseudonocardiaceae</taxon>
        <taxon>Amycolatopsis</taxon>
    </lineage>
</organism>
<dbReference type="Proteomes" id="UP000243799">
    <property type="component" value="Unassembled WGS sequence"/>
</dbReference>